<feature type="domain" description="Secretion system C-terminal sorting" evidence="3">
    <location>
        <begin position="738"/>
        <end position="812"/>
    </location>
</feature>
<evidence type="ECO:0000259" key="3">
    <source>
        <dbReference type="Pfam" id="PF18962"/>
    </source>
</evidence>
<sequence>MGFSFLSRLSCTSLVLAVLWLPLAARAQAPVNDDPAQAICLRLSATCAPTIATTVGATTTAAATLGYTNPGCGVAISPKDVWFRFLTDSIGPGSTAAAITVEGTAAGQVRAFSANGAGGPFTAIGCAAGPTNNTQAPRLILEQLTPATYYYVCVSGYGSADTPGRFTICAAQVSPTNDLSVDAVQTLTQLPIPQGAPHWVRAVVTNHGLSPQLPITVTLTITGANPFSATQTIAALAGGGTTTVNFPGFTPTAAGTNTVAVSIPADGNTTNNSRTVTQVVNADTYSYADAGAAQSSRGFAPPTATAPQNNVFIGRFLNTAPLSVSHVRAYLVSGGGTTETTVGKTVYGVVMEPASGRVLARSADHVVTASELNSYVSLPLSSQVSLPAGAVFVGLVQTYKTGPVVHYYPLGTQPDGPGRTGAFYAGSATTPALFSDTGLSSRVRYMLEAVTVPASLCPQPAAATTVFSKISPTGFTATLAGAAGLTLSYSTGGGPSATVTSASSALAVNGLSPATLYDIELRNVCGGQTSRPLLGTLLTLPAPATYASLPLGEGFESTWQDDGAIQDRPGAHWRSSPSTGDPSWRRDDDGTSAFWAVPSMGAYRPVSSQGVHSARFHTYGAPTTSTGDLFLYVNMSNSPGPKQLTFDYVNVSGTDLLDVLVSNDGGATFSPTPVLTLGTSPAFASYSATLASTSPTTVIRFRATSDQGSTDMGIDNVRLAVLTDTRNEALAAMVGLAPNPAHGTFTLAVPAGSLGTASATLLNALGQAVQARQLRLPAAGGPVVFDMRGLASGVYSLQLQTSDTRVVKRVVIE</sequence>
<proteinExistence type="predicted"/>
<dbReference type="Proteomes" id="UP001167796">
    <property type="component" value="Unassembled WGS sequence"/>
</dbReference>
<organism evidence="4 5">
    <name type="scientific">Hymenobacter mellowenesis</name>
    <dbReference type="NCBI Taxonomy" id="3063995"/>
    <lineage>
        <taxon>Bacteria</taxon>
        <taxon>Pseudomonadati</taxon>
        <taxon>Bacteroidota</taxon>
        <taxon>Cytophagia</taxon>
        <taxon>Cytophagales</taxon>
        <taxon>Hymenobacteraceae</taxon>
        <taxon>Hymenobacter</taxon>
    </lineage>
</organism>
<accession>A0ABT9AH28</accession>
<dbReference type="NCBIfam" id="TIGR04183">
    <property type="entry name" value="Por_Secre_tail"/>
    <property type="match status" value="1"/>
</dbReference>
<feature type="chain" id="PRO_5045055336" evidence="2">
    <location>
        <begin position="28"/>
        <end position="813"/>
    </location>
</feature>
<dbReference type="Gene3D" id="2.60.40.10">
    <property type="entry name" value="Immunoglobulins"/>
    <property type="match status" value="1"/>
</dbReference>
<dbReference type="InterPro" id="IPR026444">
    <property type="entry name" value="Secre_tail"/>
</dbReference>
<evidence type="ECO:0000256" key="1">
    <source>
        <dbReference type="SAM" id="MobiDB-lite"/>
    </source>
</evidence>
<feature type="signal peptide" evidence="2">
    <location>
        <begin position="1"/>
        <end position="27"/>
    </location>
</feature>
<dbReference type="RefSeq" id="WP_305013340.1">
    <property type="nucleotide sequence ID" value="NZ_JAUQSX010000012.1"/>
</dbReference>
<dbReference type="EMBL" id="JAUQSX010000012">
    <property type="protein sequence ID" value="MDO7848672.1"/>
    <property type="molecule type" value="Genomic_DNA"/>
</dbReference>
<gene>
    <name evidence="4" type="ORF">Q5H92_20065</name>
</gene>
<evidence type="ECO:0000256" key="2">
    <source>
        <dbReference type="SAM" id="SignalP"/>
    </source>
</evidence>
<name>A0ABT9AH28_9BACT</name>
<reference evidence="4" key="1">
    <citation type="submission" date="2023-07" db="EMBL/GenBank/DDBJ databases">
        <authorList>
            <person name="Kim M.K."/>
        </authorList>
    </citation>
    <scope>NUCLEOTIDE SEQUENCE</scope>
    <source>
        <strain evidence="4">M29</strain>
    </source>
</reference>
<keyword evidence="2" id="KW-0732">Signal</keyword>
<feature type="region of interest" description="Disordered" evidence="1">
    <location>
        <begin position="562"/>
        <end position="587"/>
    </location>
</feature>
<dbReference type="Pfam" id="PF18962">
    <property type="entry name" value="Por_Secre_tail"/>
    <property type="match status" value="1"/>
</dbReference>
<protein>
    <submittedName>
        <fullName evidence="4">T9SS type A sorting domain-containing protein</fullName>
    </submittedName>
</protein>
<evidence type="ECO:0000313" key="4">
    <source>
        <dbReference type="EMBL" id="MDO7848672.1"/>
    </source>
</evidence>
<dbReference type="InterPro" id="IPR013783">
    <property type="entry name" value="Ig-like_fold"/>
</dbReference>
<keyword evidence="5" id="KW-1185">Reference proteome</keyword>
<evidence type="ECO:0000313" key="5">
    <source>
        <dbReference type="Proteomes" id="UP001167796"/>
    </source>
</evidence>
<comment type="caution">
    <text evidence="4">The sequence shown here is derived from an EMBL/GenBank/DDBJ whole genome shotgun (WGS) entry which is preliminary data.</text>
</comment>